<organism evidence="1 2">
    <name type="scientific">Dendrothele bispora (strain CBS 962.96)</name>
    <dbReference type="NCBI Taxonomy" id="1314807"/>
    <lineage>
        <taxon>Eukaryota</taxon>
        <taxon>Fungi</taxon>
        <taxon>Dikarya</taxon>
        <taxon>Basidiomycota</taxon>
        <taxon>Agaricomycotina</taxon>
        <taxon>Agaricomycetes</taxon>
        <taxon>Agaricomycetidae</taxon>
        <taxon>Agaricales</taxon>
        <taxon>Agaricales incertae sedis</taxon>
        <taxon>Dendrothele</taxon>
    </lineage>
</organism>
<accession>A0A4V4HBM3</accession>
<dbReference type="EMBL" id="ML179953">
    <property type="protein sequence ID" value="THU79975.1"/>
    <property type="molecule type" value="Genomic_DNA"/>
</dbReference>
<proteinExistence type="predicted"/>
<name>A0A4V4HBM3_DENBC</name>
<keyword evidence="2" id="KW-1185">Reference proteome</keyword>
<gene>
    <name evidence="1" type="ORF">K435DRAFT_874858</name>
</gene>
<reference evidence="1 2" key="1">
    <citation type="journal article" date="2019" name="Nat. Ecol. Evol.">
        <title>Megaphylogeny resolves global patterns of mushroom evolution.</title>
        <authorList>
            <person name="Varga T."/>
            <person name="Krizsan K."/>
            <person name="Foldi C."/>
            <person name="Dima B."/>
            <person name="Sanchez-Garcia M."/>
            <person name="Sanchez-Ramirez S."/>
            <person name="Szollosi G.J."/>
            <person name="Szarkandi J.G."/>
            <person name="Papp V."/>
            <person name="Albert L."/>
            <person name="Andreopoulos W."/>
            <person name="Angelini C."/>
            <person name="Antonin V."/>
            <person name="Barry K.W."/>
            <person name="Bougher N.L."/>
            <person name="Buchanan P."/>
            <person name="Buyck B."/>
            <person name="Bense V."/>
            <person name="Catcheside P."/>
            <person name="Chovatia M."/>
            <person name="Cooper J."/>
            <person name="Damon W."/>
            <person name="Desjardin D."/>
            <person name="Finy P."/>
            <person name="Geml J."/>
            <person name="Haridas S."/>
            <person name="Hughes K."/>
            <person name="Justo A."/>
            <person name="Karasinski D."/>
            <person name="Kautmanova I."/>
            <person name="Kiss B."/>
            <person name="Kocsube S."/>
            <person name="Kotiranta H."/>
            <person name="LaButti K.M."/>
            <person name="Lechner B.E."/>
            <person name="Liimatainen K."/>
            <person name="Lipzen A."/>
            <person name="Lukacs Z."/>
            <person name="Mihaltcheva S."/>
            <person name="Morgado L.N."/>
            <person name="Niskanen T."/>
            <person name="Noordeloos M.E."/>
            <person name="Ohm R.A."/>
            <person name="Ortiz-Santana B."/>
            <person name="Ovrebo C."/>
            <person name="Racz N."/>
            <person name="Riley R."/>
            <person name="Savchenko A."/>
            <person name="Shiryaev A."/>
            <person name="Soop K."/>
            <person name="Spirin V."/>
            <person name="Szebenyi C."/>
            <person name="Tomsovsky M."/>
            <person name="Tulloss R.E."/>
            <person name="Uehling J."/>
            <person name="Grigoriev I.V."/>
            <person name="Vagvolgyi C."/>
            <person name="Papp T."/>
            <person name="Martin F.M."/>
            <person name="Miettinen O."/>
            <person name="Hibbett D.S."/>
            <person name="Nagy L.G."/>
        </authorList>
    </citation>
    <scope>NUCLEOTIDE SEQUENCE [LARGE SCALE GENOMIC DNA]</scope>
    <source>
        <strain evidence="1 2">CBS 962.96</strain>
    </source>
</reference>
<dbReference type="AlphaFoldDB" id="A0A4V4HBM3"/>
<dbReference type="Proteomes" id="UP000297245">
    <property type="component" value="Unassembled WGS sequence"/>
</dbReference>
<protein>
    <submittedName>
        <fullName evidence="1">Uncharacterized protein</fullName>
    </submittedName>
</protein>
<sequence>MPLSIDAYSMIYDASERVRKAIAPHWSDMAKCKISWTDCQAFLSTIENDLQTLSLAAASSDTPLPTIFPFGRWTTIELMTSKE</sequence>
<evidence type="ECO:0000313" key="2">
    <source>
        <dbReference type="Proteomes" id="UP000297245"/>
    </source>
</evidence>
<evidence type="ECO:0000313" key="1">
    <source>
        <dbReference type="EMBL" id="THU79975.1"/>
    </source>
</evidence>